<organism evidence="2 3">
    <name type="scientific">Catenovulum maritimum</name>
    <dbReference type="NCBI Taxonomy" id="1513271"/>
    <lineage>
        <taxon>Bacteria</taxon>
        <taxon>Pseudomonadati</taxon>
        <taxon>Pseudomonadota</taxon>
        <taxon>Gammaproteobacteria</taxon>
        <taxon>Alteromonadales</taxon>
        <taxon>Alteromonadaceae</taxon>
        <taxon>Catenovulum</taxon>
    </lineage>
</organism>
<evidence type="ECO:0000313" key="2">
    <source>
        <dbReference type="EMBL" id="KMT64255.1"/>
    </source>
</evidence>
<dbReference type="OrthoDB" id="7596528at2"/>
<proteinExistence type="predicted"/>
<dbReference type="AlphaFoldDB" id="A0A0J8GN79"/>
<keyword evidence="1" id="KW-0732">Signal</keyword>
<protein>
    <recommendedName>
        <fullName evidence="4">Lipoprotein</fullName>
    </recommendedName>
</protein>
<gene>
    <name evidence="2" type="ORF">XM47_15385</name>
</gene>
<sequence length="181" mass="20132">MKIKLLLISICYLVLSGCSIVAPSYQAQVENVNLLKVVKKDVDVNTVKVDKKKNSISLRGTKLVSPYEESYGRYIETAITEELKKAQLHNPLSPRKLKATIVENDIDATGISTGEGIISVEFVIQEDGKSLFKKTITANSSWESSFMGAIAIQNAQMSYPKLVQQLLENLYKDQDFISSLQ</sequence>
<dbReference type="Proteomes" id="UP000037600">
    <property type="component" value="Unassembled WGS sequence"/>
</dbReference>
<feature type="signal peptide" evidence="1">
    <location>
        <begin position="1"/>
        <end position="27"/>
    </location>
</feature>
<evidence type="ECO:0000256" key="1">
    <source>
        <dbReference type="SAM" id="SignalP"/>
    </source>
</evidence>
<feature type="chain" id="PRO_5005298833" description="Lipoprotein" evidence="1">
    <location>
        <begin position="28"/>
        <end position="181"/>
    </location>
</feature>
<reference evidence="2 3" key="1">
    <citation type="submission" date="2015-04" db="EMBL/GenBank/DDBJ databases">
        <title>Draft Genome Sequence of the Novel Agar-Digesting Marine Bacterium Q1.</title>
        <authorList>
            <person name="Li Y."/>
            <person name="Li D."/>
            <person name="Chen G."/>
            <person name="Du Z."/>
        </authorList>
    </citation>
    <scope>NUCLEOTIDE SEQUENCE [LARGE SCALE GENOMIC DNA]</scope>
    <source>
        <strain evidence="2 3">Q1</strain>
    </source>
</reference>
<evidence type="ECO:0008006" key="4">
    <source>
        <dbReference type="Google" id="ProtNLM"/>
    </source>
</evidence>
<dbReference type="EMBL" id="LAZL01000028">
    <property type="protein sequence ID" value="KMT64255.1"/>
    <property type="molecule type" value="Genomic_DNA"/>
</dbReference>
<comment type="caution">
    <text evidence="2">The sequence shown here is derived from an EMBL/GenBank/DDBJ whole genome shotgun (WGS) entry which is preliminary data.</text>
</comment>
<evidence type="ECO:0000313" key="3">
    <source>
        <dbReference type="Proteomes" id="UP000037600"/>
    </source>
</evidence>
<accession>A0A0J8GN79</accession>
<name>A0A0J8GN79_9ALTE</name>
<keyword evidence="3" id="KW-1185">Reference proteome</keyword>
<dbReference type="PROSITE" id="PS51257">
    <property type="entry name" value="PROKAR_LIPOPROTEIN"/>
    <property type="match status" value="1"/>
</dbReference>
<dbReference type="RefSeq" id="WP_048694436.1">
    <property type="nucleotide sequence ID" value="NZ_KQ130500.1"/>
</dbReference>